<proteinExistence type="predicted"/>
<sequence length="286" mass="31522">MSVLWKLSIFSCLVSISAIAGIVRPFPGEANTSVKFAPDPSPQENLLAHDCPIDFPGCHEGNGYAPPPPEAFETSKPFALENRGGRCEADQELDQDLIGPSLAPLTPKLPNHPPRSGMTVSASPQFFIYSPQTTASTAEFVLKDENEEDIYRKTFPISGEAKTLVIRLPESINLEVNRSYHWYFSIVCDPDNLSKNVDINAWTQRIEVNPALANELKNADTLTQSGLYAKTGIWYDAIAILAQLRQENSDDAIAAEKWQNLLNSAGLQEFVSLPIETISLEESTEE</sequence>
<feature type="signal peptide" evidence="1">
    <location>
        <begin position="1"/>
        <end position="20"/>
    </location>
</feature>
<evidence type="ECO:0000313" key="3">
    <source>
        <dbReference type="Proteomes" id="UP000641954"/>
    </source>
</evidence>
<dbReference type="EMBL" id="JACJSK010000014">
    <property type="protein sequence ID" value="MBD2544543.1"/>
    <property type="molecule type" value="Genomic_DNA"/>
</dbReference>
<dbReference type="Proteomes" id="UP000641954">
    <property type="component" value="Unassembled WGS sequence"/>
</dbReference>
<reference evidence="2 3" key="1">
    <citation type="journal article" date="2020" name="ISME J.">
        <title>Comparative genomics reveals insights into cyanobacterial evolution and habitat adaptation.</title>
        <authorList>
            <person name="Chen M.Y."/>
            <person name="Teng W.K."/>
            <person name="Zhao L."/>
            <person name="Hu C.X."/>
            <person name="Zhou Y.K."/>
            <person name="Han B.P."/>
            <person name="Song L.R."/>
            <person name="Shu W.S."/>
        </authorList>
    </citation>
    <scope>NUCLEOTIDE SEQUENCE [LARGE SCALE GENOMIC DNA]</scope>
    <source>
        <strain evidence="2 3">FACHB-1370</strain>
    </source>
</reference>
<feature type="chain" id="PRO_5045361272" evidence="1">
    <location>
        <begin position="21"/>
        <end position="286"/>
    </location>
</feature>
<dbReference type="Pfam" id="PF06051">
    <property type="entry name" value="DUF928"/>
    <property type="match status" value="1"/>
</dbReference>
<accession>A0ABR8EEE6</accession>
<name>A0ABR8EEE6_9CYAN</name>
<evidence type="ECO:0000313" key="2">
    <source>
        <dbReference type="EMBL" id="MBD2544543.1"/>
    </source>
</evidence>
<keyword evidence="3" id="KW-1185">Reference proteome</keyword>
<gene>
    <name evidence="2" type="ORF">H6G72_11990</name>
</gene>
<evidence type="ECO:0000256" key="1">
    <source>
        <dbReference type="SAM" id="SignalP"/>
    </source>
</evidence>
<dbReference type="RefSeq" id="WP_190878457.1">
    <property type="nucleotide sequence ID" value="NZ_JACJSK010000014.1"/>
</dbReference>
<comment type="caution">
    <text evidence="2">The sequence shown here is derived from an EMBL/GenBank/DDBJ whole genome shotgun (WGS) entry which is preliminary data.</text>
</comment>
<organism evidence="2 3">
    <name type="scientific">Planktothricoides raciborskii FACHB-1370</name>
    <dbReference type="NCBI Taxonomy" id="2949576"/>
    <lineage>
        <taxon>Bacteria</taxon>
        <taxon>Bacillati</taxon>
        <taxon>Cyanobacteriota</taxon>
        <taxon>Cyanophyceae</taxon>
        <taxon>Oscillatoriophycideae</taxon>
        <taxon>Oscillatoriales</taxon>
        <taxon>Oscillatoriaceae</taxon>
        <taxon>Planktothricoides</taxon>
    </lineage>
</organism>
<protein>
    <submittedName>
        <fullName evidence="2">DUF928 domain-containing protein</fullName>
    </submittedName>
</protein>
<dbReference type="InterPro" id="IPR010328">
    <property type="entry name" value="DUF928"/>
</dbReference>
<keyword evidence="1" id="KW-0732">Signal</keyword>